<gene>
    <name evidence="1" type="ORF">F0L68_07385</name>
</gene>
<dbReference type="AlphaFoldDB" id="A0A5B2XMC0"/>
<organism evidence="1 2">
    <name type="scientific">Solihabitans fulvus</name>
    <dbReference type="NCBI Taxonomy" id="1892852"/>
    <lineage>
        <taxon>Bacteria</taxon>
        <taxon>Bacillati</taxon>
        <taxon>Actinomycetota</taxon>
        <taxon>Actinomycetes</taxon>
        <taxon>Pseudonocardiales</taxon>
        <taxon>Pseudonocardiaceae</taxon>
        <taxon>Solihabitans</taxon>
    </lineage>
</organism>
<dbReference type="InterPro" id="IPR001646">
    <property type="entry name" value="5peptide_repeat"/>
</dbReference>
<dbReference type="Pfam" id="PF13576">
    <property type="entry name" value="Pentapeptide_3"/>
    <property type="match status" value="1"/>
</dbReference>
<comment type="caution">
    <text evidence="1">The sequence shown here is derived from an EMBL/GenBank/DDBJ whole genome shotgun (WGS) entry which is preliminary data.</text>
</comment>
<dbReference type="Proteomes" id="UP000323454">
    <property type="component" value="Unassembled WGS sequence"/>
</dbReference>
<keyword evidence="2" id="KW-1185">Reference proteome</keyword>
<proteinExistence type="predicted"/>
<sequence length="88" mass="9887">MLQQQRFLPRCCVLRRVVNFYGAKFSGGEVDFRRAEFSGGEVAFYGAEFSGGKVDFRTSATWQVPPRFNWWTADGPPTGLLLPPQAPD</sequence>
<dbReference type="EMBL" id="VUOB01000010">
    <property type="protein sequence ID" value="KAA2264887.1"/>
    <property type="molecule type" value="Genomic_DNA"/>
</dbReference>
<reference evidence="1 2" key="2">
    <citation type="submission" date="2019-09" db="EMBL/GenBank/DDBJ databases">
        <authorList>
            <person name="Jin C."/>
        </authorList>
    </citation>
    <scope>NUCLEOTIDE SEQUENCE [LARGE SCALE GENOMIC DNA]</scope>
    <source>
        <strain evidence="1 2">AN110305</strain>
    </source>
</reference>
<reference evidence="1 2" key="1">
    <citation type="submission" date="2019-09" db="EMBL/GenBank/DDBJ databases">
        <title>Goodfellowia gen. nov., a new genus of the Pseudonocardineae related to Actinoalloteichus, containing Goodfellowia coeruleoviolacea gen. nov., comb. nov. gen. nov., comb. nov.</title>
        <authorList>
            <person name="Labeda D."/>
        </authorList>
    </citation>
    <scope>NUCLEOTIDE SEQUENCE [LARGE SCALE GENOMIC DNA]</scope>
    <source>
        <strain evidence="1 2">AN110305</strain>
    </source>
</reference>
<dbReference type="RefSeq" id="WP_149848684.1">
    <property type="nucleotide sequence ID" value="NZ_VUOB01000010.1"/>
</dbReference>
<evidence type="ECO:0000313" key="2">
    <source>
        <dbReference type="Proteomes" id="UP000323454"/>
    </source>
</evidence>
<evidence type="ECO:0000313" key="1">
    <source>
        <dbReference type="EMBL" id="KAA2264887.1"/>
    </source>
</evidence>
<accession>A0A5B2XMC0</accession>
<name>A0A5B2XMC0_9PSEU</name>
<protein>
    <submittedName>
        <fullName evidence="1">Uncharacterized protein</fullName>
    </submittedName>
</protein>